<sequence>MSIYFCIASSGGMAPSFCQACHLARAVILRAEGGGALQGPSVAILYKP</sequence>
<accession>A0A2P2JCF1</accession>
<reference evidence="1" key="1">
    <citation type="submission" date="2018-02" db="EMBL/GenBank/DDBJ databases">
        <title>Rhizophora mucronata_Transcriptome.</title>
        <authorList>
            <person name="Meera S.P."/>
            <person name="Sreeshan A."/>
            <person name="Augustine A."/>
        </authorList>
    </citation>
    <scope>NUCLEOTIDE SEQUENCE</scope>
    <source>
        <tissue evidence="1">Leaf</tissue>
    </source>
</reference>
<protein>
    <submittedName>
        <fullName evidence="1">Acyl-coenzyme A binding domain containing</fullName>
    </submittedName>
</protein>
<organism evidence="1">
    <name type="scientific">Rhizophora mucronata</name>
    <name type="common">Asiatic mangrove</name>
    <dbReference type="NCBI Taxonomy" id="61149"/>
    <lineage>
        <taxon>Eukaryota</taxon>
        <taxon>Viridiplantae</taxon>
        <taxon>Streptophyta</taxon>
        <taxon>Embryophyta</taxon>
        <taxon>Tracheophyta</taxon>
        <taxon>Spermatophyta</taxon>
        <taxon>Magnoliopsida</taxon>
        <taxon>eudicotyledons</taxon>
        <taxon>Gunneridae</taxon>
        <taxon>Pentapetalae</taxon>
        <taxon>rosids</taxon>
        <taxon>fabids</taxon>
        <taxon>Malpighiales</taxon>
        <taxon>Rhizophoraceae</taxon>
        <taxon>Rhizophora</taxon>
    </lineage>
</organism>
<name>A0A2P2JCF1_RHIMU</name>
<dbReference type="AlphaFoldDB" id="A0A2P2JCF1"/>
<evidence type="ECO:0000313" key="1">
    <source>
        <dbReference type="EMBL" id="MBW91123.1"/>
    </source>
</evidence>
<proteinExistence type="predicted"/>
<dbReference type="EMBL" id="GGEC01010640">
    <property type="protein sequence ID" value="MBW91123.1"/>
    <property type="molecule type" value="Transcribed_RNA"/>
</dbReference>